<feature type="non-terminal residue" evidence="7">
    <location>
        <position position="1"/>
    </location>
</feature>
<evidence type="ECO:0000256" key="3">
    <source>
        <dbReference type="ARBA" id="ARBA00022559"/>
    </source>
</evidence>
<feature type="chain" id="PRO_5043596075" evidence="6">
    <location>
        <begin position="17"/>
        <end position="698"/>
    </location>
</feature>
<dbReference type="EMBL" id="BPLQ01011219">
    <property type="protein sequence ID" value="GIY56706.1"/>
    <property type="molecule type" value="Genomic_DNA"/>
</dbReference>
<dbReference type="GO" id="GO:0005576">
    <property type="term" value="C:extracellular region"/>
    <property type="evidence" value="ECO:0007669"/>
    <property type="project" value="UniProtKB-SubCell"/>
</dbReference>
<dbReference type="PANTHER" id="PTHR11475:SF143">
    <property type="entry name" value="PUTATIVE-RELATED"/>
    <property type="match status" value="1"/>
</dbReference>
<feature type="signal peptide" evidence="6">
    <location>
        <begin position="1"/>
        <end position="16"/>
    </location>
</feature>
<sequence>YLLGAVLLGSIVVSQSQVTTWNVRNNQVPHANAYYHSGGERDVPVLPPYAGRQRDEDIQTVYGPQLSKQCRIKYEILDPREIDATRQEITKCSDQYVHCYYAEYNKYRTIDGTCNNIKNPSWGKADNCLRRVLPFDYADKISFPRESCTGNPLPNPRLVSNVFHKEIKPKHDDLTTHFMEWGQMLAHDLSLNDIFRDYSYGTQEGIQCCNNGPHYSDKCMSFPCHQMILSILSKRVHWNQNTAYHDLSLVYGSIEEEAQKLRSGVKGMLDVEYNRKSGPMPPTVPVEELCISPDREKSCYKTGDQRANQNPFLLTVHTYLLRHHNFICQELSEVNPHWDDEKLYQEARRINIAQAQYITYGHYLPNVLGEIMQKEGINILPGAQYTKYDPELDASIADEYSTFAARYGHTLIPGRISEIDPKTEERDEIWLRDYYYTPFGFRYGQFDKIAKGMTVDRKMKHDVFLSDDIRNYLYRRLYLNQSTGLDLAAASIIRGRDHGIAGYTYYLNYLFNITIYTFNDLRKMLPPKSVDLLEDLYESVHDVDTYSAGLAEYYVQGGFVGPTFGAILGQQYKRVKFGDRYWFEHASQAGSFTPEQLVEIKRTSLARILCETTRIRKIQMEPFRPPSTNNPIMPCEEIHSLTNLEPIKMSEEVYDLCIIGGGMYGSAAARYASANSTIKVCLIGPNEPTEEGMKTRKF</sequence>
<organism evidence="7 8">
    <name type="scientific">Caerostris darwini</name>
    <dbReference type="NCBI Taxonomy" id="1538125"/>
    <lineage>
        <taxon>Eukaryota</taxon>
        <taxon>Metazoa</taxon>
        <taxon>Ecdysozoa</taxon>
        <taxon>Arthropoda</taxon>
        <taxon>Chelicerata</taxon>
        <taxon>Arachnida</taxon>
        <taxon>Araneae</taxon>
        <taxon>Araneomorphae</taxon>
        <taxon>Entelegynae</taxon>
        <taxon>Araneoidea</taxon>
        <taxon>Araneidae</taxon>
        <taxon>Caerostris</taxon>
    </lineage>
</organism>
<evidence type="ECO:0000256" key="4">
    <source>
        <dbReference type="ARBA" id="ARBA00022729"/>
    </source>
</evidence>
<keyword evidence="5" id="KW-0479">Metal-binding</keyword>
<dbReference type="AlphaFoldDB" id="A0AAV4UG29"/>
<evidence type="ECO:0000313" key="8">
    <source>
        <dbReference type="Proteomes" id="UP001054837"/>
    </source>
</evidence>
<comment type="subcellular location">
    <subcellularLocation>
        <location evidence="1">Secreted</location>
    </subcellularLocation>
</comment>
<comment type="caution">
    <text evidence="7">The sequence shown here is derived from an EMBL/GenBank/DDBJ whole genome shotgun (WGS) entry which is preliminary data.</text>
</comment>
<dbReference type="Pfam" id="PF03098">
    <property type="entry name" value="An_peroxidase"/>
    <property type="match status" value="1"/>
</dbReference>
<evidence type="ECO:0000313" key="7">
    <source>
        <dbReference type="EMBL" id="GIY56706.1"/>
    </source>
</evidence>
<accession>A0AAV4UG29</accession>
<gene>
    <name evidence="7" type="primary">Pxd</name>
    <name evidence="7" type="ORF">CDAR_184281</name>
</gene>
<evidence type="ECO:0000256" key="1">
    <source>
        <dbReference type="ARBA" id="ARBA00004613"/>
    </source>
</evidence>
<dbReference type="InterPro" id="IPR010255">
    <property type="entry name" value="Haem_peroxidase_sf"/>
</dbReference>
<dbReference type="GO" id="GO:0006979">
    <property type="term" value="P:response to oxidative stress"/>
    <property type="evidence" value="ECO:0007669"/>
    <property type="project" value="InterPro"/>
</dbReference>
<dbReference type="FunFam" id="1.10.640.10:FF:000003">
    <property type="entry name" value="chorion peroxidase"/>
    <property type="match status" value="1"/>
</dbReference>
<dbReference type="Proteomes" id="UP001054837">
    <property type="component" value="Unassembled WGS sequence"/>
</dbReference>
<proteinExistence type="predicted"/>
<keyword evidence="4 6" id="KW-0732">Signal</keyword>
<evidence type="ECO:0000256" key="5">
    <source>
        <dbReference type="PIRSR" id="PIRSR619791-2"/>
    </source>
</evidence>
<dbReference type="PROSITE" id="PS50292">
    <property type="entry name" value="PEROXIDASE_3"/>
    <property type="match status" value="1"/>
</dbReference>
<dbReference type="GO" id="GO:0046872">
    <property type="term" value="F:metal ion binding"/>
    <property type="evidence" value="ECO:0007669"/>
    <property type="project" value="UniProtKB-KW"/>
</dbReference>
<keyword evidence="5" id="KW-0408">Iron</keyword>
<dbReference type="InterPro" id="IPR019791">
    <property type="entry name" value="Haem_peroxidase_animal"/>
</dbReference>
<keyword evidence="3 7" id="KW-0560">Oxidoreductase</keyword>
<dbReference type="CDD" id="cd09823">
    <property type="entry name" value="peroxinectin_like"/>
    <property type="match status" value="1"/>
</dbReference>
<dbReference type="Gene3D" id="1.10.640.10">
    <property type="entry name" value="Haem peroxidase domain superfamily, animal type"/>
    <property type="match status" value="1"/>
</dbReference>
<keyword evidence="5" id="KW-0349">Heme</keyword>
<dbReference type="PRINTS" id="PR00457">
    <property type="entry name" value="ANPEROXIDASE"/>
</dbReference>
<keyword evidence="8" id="KW-1185">Reference proteome</keyword>
<evidence type="ECO:0000256" key="2">
    <source>
        <dbReference type="ARBA" id="ARBA00022525"/>
    </source>
</evidence>
<dbReference type="SUPFAM" id="SSF48113">
    <property type="entry name" value="Heme-dependent peroxidases"/>
    <property type="match status" value="1"/>
</dbReference>
<evidence type="ECO:0000256" key="6">
    <source>
        <dbReference type="SAM" id="SignalP"/>
    </source>
</evidence>
<name>A0AAV4UG29_9ARAC</name>
<dbReference type="PANTHER" id="PTHR11475">
    <property type="entry name" value="OXIDASE/PEROXIDASE"/>
    <property type="match status" value="1"/>
</dbReference>
<feature type="binding site" description="axial binding residue" evidence="5">
    <location>
        <position position="409"/>
    </location>
    <ligand>
        <name>heme b</name>
        <dbReference type="ChEBI" id="CHEBI:60344"/>
    </ligand>
    <ligandPart>
        <name>Fe</name>
        <dbReference type="ChEBI" id="CHEBI:18248"/>
    </ligandPart>
</feature>
<keyword evidence="2" id="KW-0964">Secreted</keyword>
<dbReference type="GO" id="GO:0020037">
    <property type="term" value="F:heme binding"/>
    <property type="evidence" value="ECO:0007669"/>
    <property type="project" value="InterPro"/>
</dbReference>
<protein>
    <submittedName>
        <fullName evidence="7">Peroxidase</fullName>
    </submittedName>
</protein>
<dbReference type="InterPro" id="IPR037120">
    <property type="entry name" value="Haem_peroxidase_sf_animal"/>
</dbReference>
<keyword evidence="3 7" id="KW-0575">Peroxidase</keyword>
<dbReference type="GO" id="GO:0004601">
    <property type="term" value="F:peroxidase activity"/>
    <property type="evidence" value="ECO:0007669"/>
    <property type="project" value="UniProtKB-KW"/>
</dbReference>
<reference evidence="7 8" key="1">
    <citation type="submission" date="2021-06" db="EMBL/GenBank/DDBJ databases">
        <title>Caerostris darwini draft genome.</title>
        <authorList>
            <person name="Kono N."/>
            <person name="Arakawa K."/>
        </authorList>
    </citation>
    <scope>NUCLEOTIDE SEQUENCE [LARGE SCALE GENOMIC DNA]</scope>
</reference>